<feature type="transmembrane region" description="Helical" evidence="2">
    <location>
        <begin position="412"/>
        <end position="436"/>
    </location>
</feature>
<feature type="transmembrane region" description="Helical" evidence="2">
    <location>
        <begin position="448"/>
        <end position="469"/>
    </location>
</feature>
<gene>
    <name evidence="3" type="ORF">TCIL3000_4_1230</name>
</gene>
<reference evidence="3" key="1">
    <citation type="journal article" date="2012" name="Proc. Natl. Acad. Sci. U.S.A.">
        <title>Antigenic diversity is generated by distinct evolutionary mechanisms in African trypanosome species.</title>
        <authorList>
            <person name="Jackson A.P."/>
            <person name="Berry A."/>
            <person name="Aslett M."/>
            <person name="Allison H.C."/>
            <person name="Burton P."/>
            <person name="Vavrova-Anderson J."/>
            <person name="Brown R."/>
            <person name="Browne H."/>
            <person name="Corton N."/>
            <person name="Hauser H."/>
            <person name="Gamble J."/>
            <person name="Gilderthorp R."/>
            <person name="Marcello L."/>
            <person name="McQuillan J."/>
            <person name="Otto T.D."/>
            <person name="Quail M.A."/>
            <person name="Sanders M.J."/>
            <person name="van Tonder A."/>
            <person name="Ginger M.L."/>
            <person name="Field M.C."/>
            <person name="Barry J.D."/>
            <person name="Hertz-Fowler C."/>
            <person name="Berriman M."/>
        </authorList>
    </citation>
    <scope>NUCLEOTIDE SEQUENCE</scope>
    <source>
        <strain evidence="3">IL3000</strain>
    </source>
</reference>
<keyword evidence="2" id="KW-0472">Membrane</keyword>
<evidence type="ECO:0000256" key="2">
    <source>
        <dbReference type="SAM" id="Phobius"/>
    </source>
</evidence>
<sequence length="576" mass="63393">MSVAAPGAGVVGNEVNAAVATNEPLQETTEVGEAPADANRGNVTEAVPIPPADEPSIESIVEQVVINPDGVCENLPTLKWQELKLIGRLVTFLGETVVNDERLFLHYEGYISMMSKGTVALLHVHRFTGEEFVERQEMREAMAKSSAKPKAKTNQGRSAAGTNNIVGEENIWGENGGRAVEVDDEEGDVLCSSPEGKQRRSLFLPLFYVNSLGRKVDADARSKVQKLVCGAESVGPIPYMTFGRSAIHGIVVCGDQRNSLMSIFRTSSKKYFDMQCLRMHVRRYLVSACKENKQQTMSLRTFVGNRGNCKDIDTNLLITVAKEELVHLMEVDRSIRRQHMRLSTSNPPSFGQNLPAPSGIFSATGILFFTRIPLQTFSLSVVQLLVTFMLLALSVNTIAATANPMAQEYVKLYMSSISVAGIQSLISGFVTGLHALRMRIPVVLGMHGMFRIISCTLSIGFNLMVLVTATRAVTYELILNYLTVKAEKPAELCQYYQENSCRGYGTSCVDDNSSSICLLETCPGPWVNPCTSVLNNAIVGIFMPFLVASMTLVVLSAFDHLFHYRLFRFSRIFALR</sequence>
<keyword evidence="2" id="KW-0812">Transmembrane</keyword>
<name>G0UKY3_TRYCI</name>
<feature type="transmembrane region" description="Helical" evidence="2">
    <location>
        <begin position="354"/>
        <end position="374"/>
    </location>
</feature>
<keyword evidence="2" id="KW-1133">Transmembrane helix</keyword>
<dbReference type="VEuPathDB" id="TriTrypDB:TcIL3000_4_1230"/>
<organism evidence="3">
    <name type="scientific">Trypanosoma congolense (strain IL3000)</name>
    <dbReference type="NCBI Taxonomy" id="1068625"/>
    <lineage>
        <taxon>Eukaryota</taxon>
        <taxon>Discoba</taxon>
        <taxon>Euglenozoa</taxon>
        <taxon>Kinetoplastea</taxon>
        <taxon>Metakinetoplastina</taxon>
        <taxon>Trypanosomatida</taxon>
        <taxon>Trypanosomatidae</taxon>
        <taxon>Trypanosoma</taxon>
        <taxon>Nannomonas</taxon>
    </lineage>
</organism>
<evidence type="ECO:0000313" key="3">
    <source>
        <dbReference type="EMBL" id="CCC90038.1"/>
    </source>
</evidence>
<protein>
    <submittedName>
        <fullName evidence="3">Uncharacterized protein</fullName>
    </submittedName>
</protein>
<feature type="transmembrane region" description="Helical" evidence="2">
    <location>
        <begin position="537"/>
        <end position="558"/>
    </location>
</feature>
<dbReference type="AlphaFoldDB" id="G0UKY3"/>
<accession>G0UKY3</accession>
<feature type="transmembrane region" description="Helical" evidence="2">
    <location>
        <begin position="381"/>
        <end position="400"/>
    </location>
</feature>
<dbReference type="EMBL" id="HE575317">
    <property type="protein sequence ID" value="CCC90038.1"/>
    <property type="molecule type" value="Genomic_DNA"/>
</dbReference>
<feature type="region of interest" description="Disordered" evidence="1">
    <location>
        <begin position="22"/>
        <end position="53"/>
    </location>
</feature>
<feature type="region of interest" description="Disordered" evidence="1">
    <location>
        <begin position="142"/>
        <end position="164"/>
    </location>
</feature>
<feature type="compositionally biased region" description="Polar residues" evidence="1">
    <location>
        <begin position="153"/>
        <end position="164"/>
    </location>
</feature>
<proteinExistence type="predicted"/>
<evidence type="ECO:0000256" key="1">
    <source>
        <dbReference type="SAM" id="MobiDB-lite"/>
    </source>
</evidence>